<evidence type="ECO:0000313" key="2">
    <source>
        <dbReference type="EMBL" id="VWB59069.1"/>
    </source>
</evidence>
<dbReference type="RefSeq" id="WP_174992634.1">
    <property type="nucleotide sequence ID" value="NZ_CABVPX010000009.1"/>
</dbReference>
<organism evidence="2 3">
    <name type="scientific">Burkholderia arboris</name>
    <dbReference type="NCBI Taxonomy" id="488730"/>
    <lineage>
        <taxon>Bacteria</taxon>
        <taxon>Pseudomonadati</taxon>
        <taxon>Pseudomonadota</taxon>
        <taxon>Betaproteobacteria</taxon>
        <taxon>Burkholderiales</taxon>
        <taxon>Burkholderiaceae</taxon>
        <taxon>Burkholderia</taxon>
        <taxon>Burkholderia cepacia complex</taxon>
    </lineage>
</organism>
<dbReference type="Proteomes" id="UP000494172">
    <property type="component" value="Unassembled WGS sequence"/>
</dbReference>
<evidence type="ECO:0000259" key="1">
    <source>
        <dbReference type="Pfam" id="PF16967"/>
    </source>
</evidence>
<dbReference type="AlphaFoldDB" id="A0A9Q9SIJ2"/>
<evidence type="ECO:0000313" key="3">
    <source>
        <dbReference type="Proteomes" id="UP000494172"/>
    </source>
</evidence>
<name>A0A9Q9SIJ2_9BURK</name>
<gene>
    <name evidence="2" type="ORF">BAR24066_02726</name>
</gene>
<proteinExistence type="predicted"/>
<feature type="domain" description="Pilus assembly protein E-set like" evidence="1">
    <location>
        <begin position="257"/>
        <end position="321"/>
    </location>
</feature>
<sequence length="753" mass="81350">MSAYQAPFRVNKLWLGACLFISSHSYAELKVSYGVPDGFSAAELDDTANYVATFNGRTLPGFIGYSPEAAALVFDEEKYEANGISRDDIDTLRRVVSQLDYKECSRGCDLDIAGYHVTVDKLRRSIAIRDAGEDTIAPQTGVGIVNNQSLDLRAASDGYRTVNVNGNTWVGLPFQSFGYVSWYASHTETRSYNSSTKGVSSYYLQKNFASTYMRAGKQSSIDYAAGSVSTLLTPSFDQFVTLGSQTHLQADTRAGSLILYATAEGNYEFYRGGRLILKRPAMLGRNEINFADLPGGYYPVDVRLVDRNGNVINRETREINNLNFGASNGNSWHVTAGKEMSEGGYLLEAAMSRNLKLFYMNASAIAGRGGKWAAEVNVTRPMQIAGVDVAPTLGVLSGERSTGAYINISTASEALGSLSVSRYQNTNVSRFYAGQPSTAVSYSRNVRGVTFGYNYQKSNSGESQQAEARWNYRPNGLWGSFALGVQKGGFQPNRSNGYGVYFNMTMMLDRVQGTVNATYAGGKTQLSGDVRKEFIDSFGSTTAGLTGARIGNEYSLNVYGTRAGTRGDASLNLGHSSAGSNVDFNYRGMIAAGRDGIAFGRYSQSGSAMLLKTPALEGLSYGFNVEGSPVGDGGTYAVPLNAYRDVPFARVLSNSEGVDMNIEVPANIVRAHPGQVYSAKARIDINMIYSGFLTDTAGQPVSGKIVETGDTVHPNGLFSIVSKAMLSTITLDSGGQRRTCNLKQPDGNYFRCE</sequence>
<reference evidence="2 3" key="1">
    <citation type="submission" date="2019-09" db="EMBL/GenBank/DDBJ databases">
        <authorList>
            <person name="Depoorter E."/>
        </authorList>
    </citation>
    <scope>NUCLEOTIDE SEQUENCE [LARGE SCALE GENOMIC DNA]</scope>
    <source>
        <strain evidence="2">LMG 24066</strain>
    </source>
</reference>
<dbReference type="EMBL" id="CABVPX010000009">
    <property type="protein sequence ID" value="VWB59069.1"/>
    <property type="molecule type" value="Genomic_DNA"/>
</dbReference>
<protein>
    <submittedName>
        <fullName evidence="2">Fimbrial protein</fullName>
    </submittedName>
</protein>
<dbReference type="Pfam" id="PF16967">
    <property type="entry name" value="TcfC"/>
    <property type="match status" value="1"/>
</dbReference>
<dbReference type="InterPro" id="IPR032636">
    <property type="entry name" value="Pilus_assem_E-set-like_dom"/>
</dbReference>
<comment type="caution">
    <text evidence="2">The sequence shown here is derived from an EMBL/GenBank/DDBJ whole genome shotgun (WGS) entry which is preliminary data.</text>
</comment>
<accession>A0A9Q9SIJ2</accession>